<feature type="region of interest" description="Disordered" evidence="11">
    <location>
        <begin position="1252"/>
        <end position="1272"/>
    </location>
</feature>
<keyword evidence="5 10" id="KW-0378">Hydrolase</keyword>
<keyword evidence="7 10" id="KW-0653">Protein transport</keyword>
<feature type="compositionally biased region" description="Low complexity" evidence="11">
    <location>
        <begin position="1431"/>
        <end position="1441"/>
    </location>
</feature>
<evidence type="ECO:0000256" key="2">
    <source>
        <dbReference type="ARBA" id="ARBA00006931"/>
    </source>
</evidence>
<feature type="region of interest" description="Disordered" evidence="11">
    <location>
        <begin position="60"/>
        <end position="83"/>
    </location>
</feature>
<feature type="domain" description="GPI inositol-deacylase transmembrane" evidence="13">
    <location>
        <begin position="920"/>
        <end position="1365"/>
    </location>
</feature>
<feature type="compositionally biased region" description="Polar residues" evidence="11">
    <location>
        <begin position="856"/>
        <end position="868"/>
    </location>
</feature>
<sequence length="1546" mass="170786">MSHDLSPISQQTEPLTQPSQSTLAAAPPSPPTATFIDILPVPGTADPNRLASTAMASTLSRRRGYDDHQDATSALPLPPTSKMDQEAPLLLKSTLTLLKSREPWPSQRRRWRTLTALAVFSMVFMAAMLRAFFVGQSEPRGCDMFYMYPKYLRMAGLTTQHSRLARKYALYLYREGGVDHMYREPFRTPVLFIPGHAGSYKQVRSIAATTTRQFDQMQMSFPLQAHEQGNIGFDFFTIDLNEEFTALHGYSLHEQAEFVNDVVRYILSLYPINRPKYRNLLALQPGEPAMWALPQSVLIIGHSMGGVVARTALMLPNYQPRSINTILTLSSPHLSPAATLESYVDQLYRATNEFWIQQFNTPANASLLADVSLVSIAGGNWDAMVGSDLAFVDTSVPASHGFTVFTTQIPHVWLSMDHQSILWCKQMVQVLGETLLSVADARRPEQTKALPERLYAFRRTLVSNLDAIQAEVSWAPDTTASEPASVRSSSSSRPLIPTSWHQFLRTPFRHISRRSRVSLSHWNQPNIRLVNTDLTPTHLTAPNEDMGTVYLLTTRPDGRDQVLTGQWEFMSGRDMRPSLLDVGVCQFATDLGNDLAYSGPIGDRWEQVEPQLQNCYSLAELATILPAFDHPQPLVPLRQSFSFLAIPSTVLAQFDVVAVFCSPPFGPSHPWKHHDFVFGQFVARSLAPTADVAALPSIAQSKPDIANTASSYTDSTSAKAAPVLTDARTAIPISLYRSLLGLLFSPISHYVLLGSTVRTTVQLLVPNNPVFAYWVTLQTHPKTGVPNSSPDAAQTPLLVHQTDFTHSEGRFWFNASRLHVDFHRRGPYIPATQLIPRTLHPTAGASHIPLGSFTGRSEATGHGSTAQPLPSAAPANPHQWPGLTLTMFADPDAFDGVTITVTLDWWGSMGRIFKRYDMLIVSLPMLYVLIAWMYQWNHWNRHGVFPAWDHTLRILACSYFGAVLVGLTGLVVIQAVAVQLITATYGPCWHSSVAVSSATLAYGDLCPAAPSSWQSYMGFAVLSNLFLGHRGEGTWLVTLVLGVCALGLLVVIWSLLAGFLWTLAWIVVAVRYTGLGSRWLGRLASVPVVGWLVLRGSKLLRRVHKGRASLTHDRWLSPSLEVLARYLPTLNEAHDHYALGADRQYTLLPAKVNRLLSRYRRVMTGLVLLVFVATFMPYQFAYCTIWTIHFVACVKTRVALGLAEQLPILAHWVCGRQGKRRNSNESLSHVDVGQSYSGTKCTDGIPAVDSLRSNRPATGKETVSDASDSSGCAEETIPWPQAGVDPGTERSAITALLSRQYQYQLTVLLFLFLLLPFNMPEIVVWMRNISVSWTEDAASDHNIVWIAPFLLLTKYAVVQMPPRFVARLLPSHAATTVYSSTTATMASGDEVLSSSTLASSRTASREVINMGTGPNLPAQSSSTESLPTMAGTTPTSSGSPSLLTVKDDERLTLGRKGLDIDYKPDACIMRPDFAIWAARATNGVFVGYMTLVVLWGVQQVYLLYTWGTLFALWWVGVYAYQAFSDRSGMGMPKGSVIGHRESVKHG</sequence>
<reference evidence="14" key="1">
    <citation type="submission" date="2022-07" db="EMBL/GenBank/DDBJ databases">
        <title>Phylogenomic reconstructions and comparative analyses of Kickxellomycotina fungi.</title>
        <authorList>
            <person name="Reynolds N.K."/>
            <person name="Stajich J.E."/>
            <person name="Barry K."/>
            <person name="Grigoriev I.V."/>
            <person name="Crous P."/>
            <person name="Smith M.E."/>
        </authorList>
    </citation>
    <scope>NUCLEOTIDE SEQUENCE</scope>
    <source>
        <strain evidence="14">RSA 567</strain>
    </source>
</reference>
<evidence type="ECO:0000259" key="12">
    <source>
        <dbReference type="Pfam" id="PF07819"/>
    </source>
</evidence>
<dbReference type="Proteomes" id="UP001151582">
    <property type="component" value="Unassembled WGS sequence"/>
</dbReference>
<dbReference type="GO" id="GO:0005789">
    <property type="term" value="C:endoplasmic reticulum membrane"/>
    <property type="evidence" value="ECO:0007669"/>
    <property type="project" value="UniProtKB-SubCell"/>
</dbReference>
<dbReference type="EC" id="3.1.-.-" evidence="10"/>
<feature type="compositionally biased region" description="Polar residues" evidence="11">
    <location>
        <begin position="1417"/>
        <end position="1426"/>
    </location>
</feature>
<evidence type="ECO:0000256" key="6">
    <source>
        <dbReference type="ARBA" id="ARBA00022824"/>
    </source>
</evidence>
<feature type="transmembrane region" description="Helical" evidence="10">
    <location>
        <begin position="114"/>
        <end position="133"/>
    </location>
</feature>
<feature type="compositionally biased region" description="Low complexity" evidence="11">
    <location>
        <begin position="17"/>
        <end position="26"/>
    </location>
</feature>
<dbReference type="GO" id="GO:0006505">
    <property type="term" value="P:GPI anchor metabolic process"/>
    <property type="evidence" value="ECO:0007669"/>
    <property type="project" value="TreeGrafter"/>
</dbReference>
<organism evidence="14 15">
    <name type="scientific">Dimargaris verticillata</name>
    <dbReference type="NCBI Taxonomy" id="2761393"/>
    <lineage>
        <taxon>Eukaryota</taxon>
        <taxon>Fungi</taxon>
        <taxon>Fungi incertae sedis</taxon>
        <taxon>Zoopagomycota</taxon>
        <taxon>Kickxellomycotina</taxon>
        <taxon>Dimargaritomycetes</taxon>
        <taxon>Dimargaritales</taxon>
        <taxon>Dimargaritaceae</taxon>
        <taxon>Dimargaris</taxon>
    </lineage>
</organism>
<feature type="transmembrane region" description="Helical" evidence="10">
    <location>
        <begin position="1162"/>
        <end position="1180"/>
    </location>
</feature>
<dbReference type="GO" id="GO:0015031">
    <property type="term" value="P:protein transport"/>
    <property type="evidence" value="ECO:0007669"/>
    <property type="project" value="UniProtKB-KW"/>
</dbReference>
<keyword evidence="3 10" id="KW-0813">Transport</keyword>
<dbReference type="PANTHER" id="PTHR15495">
    <property type="entry name" value="NEGATIVE REGULATOR OF VESICLE FORMATION-RELATED"/>
    <property type="match status" value="1"/>
</dbReference>
<dbReference type="InterPro" id="IPR056824">
    <property type="entry name" value="PGAP1_TMD"/>
</dbReference>
<comment type="subcellular location">
    <subcellularLocation>
        <location evidence="1">Endoplasmic reticulum membrane</location>
        <topology evidence="1">Multi-pass membrane protein</topology>
    </subcellularLocation>
</comment>
<gene>
    <name evidence="14" type="primary">BST1</name>
    <name evidence="14" type="ORF">H4R34_002737</name>
</gene>
<evidence type="ECO:0000313" key="14">
    <source>
        <dbReference type="EMBL" id="KAJ1979677.1"/>
    </source>
</evidence>
<dbReference type="PANTHER" id="PTHR15495:SF7">
    <property type="entry name" value="GPI INOSITOL-DEACYLASE"/>
    <property type="match status" value="1"/>
</dbReference>
<comment type="function">
    <text evidence="10">Involved in inositol deacylation of GPI-anchored proteins which plays important roles in the quality control and ER-associated degradation of GPI-anchored proteins.</text>
</comment>
<feature type="transmembrane region" description="Helical" evidence="10">
    <location>
        <begin position="954"/>
        <end position="977"/>
    </location>
</feature>
<comment type="similarity">
    <text evidence="2 10">Belongs to the GPI inositol-deacylase family.</text>
</comment>
<name>A0A9W8B3J6_9FUNG</name>
<proteinExistence type="inferred from homology"/>
<dbReference type="InterPro" id="IPR012908">
    <property type="entry name" value="PGAP1-ab_dom-like"/>
</dbReference>
<evidence type="ECO:0000256" key="1">
    <source>
        <dbReference type="ARBA" id="ARBA00004477"/>
    </source>
</evidence>
<dbReference type="GO" id="GO:0006888">
    <property type="term" value="P:endoplasmic reticulum to Golgi vesicle-mediated transport"/>
    <property type="evidence" value="ECO:0007669"/>
    <property type="project" value="TreeGrafter"/>
</dbReference>
<dbReference type="InterPro" id="IPR029058">
    <property type="entry name" value="AB_hydrolase_fold"/>
</dbReference>
<feature type="region of interest" description="Disordered" evidence="11">
    <location>
        <begin position="856"/>
        <end position="876"/>
    </location>
</feature>
<feature type="region of interest" description="Disordered" evidence="11">
    <location>
        <begin position="1"/>
        <end position="35"/>
    </location>
</feature>
<feature type="transmembrane region" description="Helical" evidence="10">
    <location>
        <begin position="1503"/>
        <end position="1523"/>
    </location>
</feature>
<evidence type="ECO:0000256" key="9">
    <source>
        <dbReference type="ARBA" id="ARBA00023136"/>
    </source>
</evidence>
<dbReference type="SUPFAM" id="SSF53474">
    <property type="entry name" value="alpha/beta-Hydrolases"/>
    <property type="match status" value="1"/>
</dbReference>
<evidence type="ECO:0000256" key="3">
    <source>
        <dbReference type="ARBA" id="ARBA00022448"/>
    </source>
</evidence>
<feature type="transmembrane region" description="Helical" evidence="10">
    <location>
        <begin position="1301"/>
        <end position="1319"/>
    </location>
</feature>
<evidence type="ECO:0000256" key="11">
    <source>
        <dbReference type="SAM" id="MobiDB-lite"/>
    </source>
</evidence>
<feature type="compositionally biased region" description="Polar residues" evidence="11">
    <location>
        <begin position="7"/>
        <end position="16"/>
    </location>
</feature>
<keyword evidence="8 10" id="KW-1133">Transmembrane helix</keyword>
<dbReference type="Pfam" id="PF07819">
    <property type="entry name" value="PGAP1"/>
    <property type="match status" value="1"/>
</dbReference>
<dbReference type="OrthoDB" id="348976at2759"/>
<dbReference type="Gene3D" id="3.40.50.1820">
    <property type="entry name" value="alpha/beta hydrolase"/>
    <property type="match status" value="1"/>
</dbReference>
<feature type="transmembrane region" description="Helical" evidence="10">
    <location>
        <begin position="1035"/>
        <end position="1067"/>
    </location>
</feature>
<keyword evidence="4 10" id="KW-0812">Transmembrane</keyword>
<feature type="region of interest" description="Disordered" evidence="11">
    <location>
        <begin position="1408"/>
        <end position="1441"/>
    </location>
</feature>
<dbReference type="GO" id="GO:0050185">
    <property type="term" value="F:phosphatidylinositol deacylase activity"/>
    <property type="evidence" value="ECO:0007669"/>
    <property type="project" value="TreeGrafter"/>
</dbReference>
<feature type="transmembrane region" description="Helical" evidence="10">
    <location>
        <begin position="916"/>
        <end position="934"/>
    </location>
</feature>
<evidence type="ECO:0000313" key="15">
    <source>
        <dbReference type="Proteomes" id="UP001151582"/>
    </source>
</evidence>
<evidence type="ECO:0000256" key="5">
    <source>
        <dbReference type="ARBA" id="ARBA00022801"/>
    </source>
</evidence>
<evidence type="ECO:0000259" key="13">
    <source>
        <dbReference type="Pfam" id="PF25140"/>
    </source>
</evidence>
<protein>
    <recommendedName>
        <fullName evidence="10">GPI inositol-deacylase</fullName>
        <ecNumber evidence="10">3.1.-.-</ecNumber>
    </recommendedName>
</protein>
<accession>A0A9W8B3J6</accession>
<keyword evidence="6 10" id="KW-0256">Endoplasmic reticulum</keyword>
<evidence type="ECO:0000256" key="8">
    <source>
        <dbReference type="ARBA" id="ARBA00022989"/>
    </source>
</evidence>
<keyword evidence="15" id="KW-1185">Reference proteome</keyword>
<dbReference type="Pfam" id="PF25140">
    <property type="entry name" value="PGAP1_TMD"/>
    <property type="match status" value="1"/>
</dbReference>
<evidence type="ECO:0000256" key="7">
    <source>
        <dbReference type="ARBA" id="ARBA00022927"/>
    </source>
</evidence>
<dbReference type="InterPro" id="IPR039529">
    <property type="entry name" value="PGAP1/BST1"/>
</dbReference>
<evidence type="ECO:0000256" key="4">
    <source>
        <dbReference type="ARBA" id="ARBA00022692"/>
    </source>
</evidence>
<feature type="domain" description="GPI inositol-deacylase PGAP1-like alpha/beta" evidence="12">
    <location>
        <begin position="188"/>
        <end position="437"/>
    </location>
</feature>
<dbReference type="EMBL" id="JANBQB010000207">
    <property type="protein sequence ID" value="KAJ1979677.1"/>
    <property type="molecule type" value="Genomic_DNA"/>
</dbReference>
<evidence type="ECO:0000256" key="10">
    <source>
        <dbReference type="RuleBase" id="RU365011"/>
    </source>
</evidence>
<comment type="caution">
    <text evidence="14">The sequence shown here is derived from an EMBL/GenBank/DDBJ whole genome shotgun (WGS) entry which is preliminary data.</text>
</comment>
<keyword evidence="9 10" id="KW-0472">Membrane</keyword>
<feature type="transmembrane region" description="Helical" evidence="10">
    <location>
        <begin position="1473"/>
        <end position="1497"/>
    </location>
</feature>